<proteinExistence type="predicted"/>
<sequence length="110" mass="13091">MDHGPTGYIMVKNSARVKRKTTHWGQKNQEWKTKENGRENQENELNSKLQGTLRENKILKRILQRKRLDKSLQYIALEQSEVKSYFTTSFSCPLQLHLELHSHHFQTEQI</sequence>
<dbReference type="Proteomes" id="UP000886998">
    <property type="component" value="Unassembled WGS sequence"/>
</dbReference>
<dbReference type="EMBL" id="BMAV01027665">
    <property type="protein sequence ID" value="GFS61269.1"/>
    <property type="molecule type" value="Genomic_DNA"/>
</dbReference>
<evidence type="ECO:0000313" key="3">
    <source>
        <dbReference type="Proteomes" id="UP000886998"/>
    </source>
</evidence>
<feature type="compositionally biased region" description="Basic and acidic residues" evidence="1">
    <location>
        <begin position="29"/>
        <end position="41"/>
    </location>
</feature>
<accession>A0A8X6MJ99</accession>
<comment type="caution">
    <text evidence="2">The sequence shown here is derived from an EMBL/GenBank/DDBJ whole genome shotgun (WGS) entry which is preliminary data.</text>
</comment>
<gene>
    <name evidence="2" type="ORF">TNIN_128481</name>
</gene>
<keyword evidence="3" id="KW-1185">Reference proteome</keyword>
<reference evidence="2" key="1">
    <citation type="submission" date="2020-08" db="EMBL/GenBank/DDBJ databases">
        <title>Multicomponent nature underlies the extraordinary mechanical properties of spider dragline silk.</title>
        <authorList>
            <person name="Kono N."/>
            <person name="Nakamura H."/>
            <person name="Mori M."/>
            <person name="Yoshida Y."/>
            <person name="Ohtoshi R."/>
            <person name="Malay A.D."/>
            <person name="Moran D.A.P."/>
            <person name="Tomita M."/>
            <person name="Numata K."/>
            <person name="Arakawa K."/>
        </authorList>
    </citation>
    <scope>NUCLEOTIDE SEQUENCE</scope>
</reference>
<evidence type="ECO:0000256" key="1">
    <source>
        <dbReference type="SAM" id="MobiDB-lite"/>
    </source>
</evidence>
<dbReference type="AlphaFoldDB" id="A0A8X6MJ99"/>
<organism evidence="2 3">
    <name type="scientific">Trichonephila inaurata madagascariensis</name>
    <dbReference type="NCBI Taxonomy" id="2747483"/>
    <lineage>
        <taxon>Eukaryota</taxon>
        <taxon>Metazoa</taxon>
        <taxon>Ecdysozoa</taxon>
        <taxon>Arthropoda</taxon>
        <taxon>Chelicerata</taxon>
        <taxon>Arachnida</taxon>
        <taxon>Araneae</taxon>
        <taxon>Araneomorphae</taxon>
        <taxon>Entelegynae</taxon>
        <taxon>Araneoidea</taxon>
        <taxon>Nephilidae</taxon>
        <taxon>Trichonephila</taxon>
        <taxon>Trichonephila inaurata</taxon>
    </lineage>
</organism>
<name>A0A8X6MJ99_9ARAC</name>
<evidence type="ECO:0000313" key="2">
    <source>
        <dbReference type="EMBL" id="GFS61269.1"/>
    </source>
</evidence>
<protein>
    <submittedName>
        <fullName evidence="2">Uncharacterized protein</fullName>
    </submittedName>
</protein>
<feature type="region of interest" description="Disordered" evidence="1">
    <location>
        <begin position="19"/>
        <end position="48"/>
    </location>
</feature>